<dbReference type="InterPro" id="IPR001867">
    <property type="entry name" value="OmpR/PhoB-type_DNA-bd"/>
</dbReference>
<dbReference type="PANTHER" id="PTHR35807">
    <property type="entry name" value="TRANSCRIPTIONAL REGULATOR REDD-RELATED"/>
    <property type="match status" value="1"/>
</dbReference>
<evidence type="ECO:0000259" key="7">
    <source>
        <dbReference type="PROSITE" id="PS51755"/>
    </source>
</evidence>
<dbReference type="Proteomes" id="UP001501444">
    <property type="component" value="Unassembled WGS sequence"/>
</dbReference>
<dbReference type="InterPro" id="IPR016032">
    <property type="entry name" value="Sig_transdc_resp-reg_C-effctor"/>
</dbReference>
<protein>
    <submittedName>
        <fullName evidence="8">BTAD domain-containing putative transcriptional regulator</fullName>
    </submittedName>
</protein>
<keyword evidence="2" id="KW-0805">Transcription regulation</keyword>
<dbReference type="Gene3D" id="3.40.50.300">
    <property type="entry name" value="P-loop containing nucleotide triphosphate hydrolases"/>
    <property type="match status" value="1"/>
</dbReference>
<comment type="similarity">
    <text evidence="1">Belongs to the AfsR/DnrI/RedD regulatory family.</text>
</comment>
<gene>
    <name evidence="8" type="ORF">GCM10010170_039260</name>
</gene>
<proteinExistence type="inferred from homology"/>
<evidence type="ECO:0000313" key="8">
    <source>
        <dbReference type="EMBL" id="GAA2349974.1"/>
    </source>
</evidence>
<dbReference type="PROSITE" id="PS51755">
    <property type="entry name" value="OMPR_PHOB"/>
    <property type="match status" value="1"/>
</dbReference>
<feature type="domain" description="OmpR/PhoB-type" evidence="7">
    <location>
        <begin position="26"/>
        <end position="131"/>
    </location>
</feature>
<dbReference type="InterPro" id="IPR036388">
    <property type="entry name" value="WH-like_DNA-bd_sf"/>
</dbReference>
<dbReference type="InterPro" id="IPR011990">
    <property type="entry name" value="TPR-like_helical_dom_sf"/>
</dbReference>
<keyword evidence="4" id="KW-0804">Transcription</keyword>
<dbReference type="Gene3D" id="1.10.10.10">
    <property type="entry name" value="Winged helix-like DNA-binding domain superfamily/Winged helix DNA-binding domain"/>
    <property type="match status" value="1"/>
</dbReference>
<feature type="region of interest" description="Disordered" evidence="6">
    <location>
        <begin position="280"/>
        <end position="302"/>
    </location>
</feature>
<sequence>MIVLAAPRQPAGRCVRGAERLDEIAQEEHETDGIVRFGLFGYVRLVRDGVAVEITQPKQRGILSMLLAAPSELVTLSELIDTLWPGEPAASVVNQVHRHIGALRRLCEPDLPPRHKGRYIASAGRGYRLMLDAENSDVLRFRALAERAGRLVESGHRRDALRLYLAALDIASAPAGDDRLRALPVFVGLEDERIRAVVAAATLCETADDHAAVLPVLRAVGSRHLLDESLRAHEIAALHRTGRLAEALAVYRTVREALRDELGTSPGAALETAHALALRDGASEERSTLSPTDTVPAQLPSPLPTFTGRRAELAALASDRVASGRLLITGMAGVGKTSLALRHAADVADHFPDGQLYVNLRGFDAAARPTDPLDALQDLLHGLGVVAQAMPDSLGARSGLLRSRLAGRRVLLVLDNARDYHQVEPLLPGAGDNLTIITSRNALTGLVAFNQVEPIVLEPFDDEEAVEFFVQRLPRYQVRDHREALVRLGRACGGLPLALAVMAARAQVNPHFPLDLFVSEFAVGGPVLPVLNAGSAEVDLSNVISWSRQGLTDDAARVFAVLSAHPGPEISAAAAVSMSGLGGRRTREVLDELARANVLRPTKPERYAFHDLVREYATELLGDGFADASRRLVNHYVHSAGRAIASFGQTPTARAADVLNGVVAEEFMASTGATAWYAEHRHVLHAVFRRALDLGDHRSALLLMLDWRPMSQAIDARRDMLPFAELAIGAAEQVDDLAVRAEVYRDAASNFARTDQHGRARTYFEKAVAAYRQSGDALGLAAVYRSMGVTLPMDSAERIAMLQQSVAVVRELDDQPTLAMSYHSLGLGYLWAGRCEDALAAFDEARQLAGPAGNLLSLEPHILSGRSRALARAGRFEEAADDAERALKIFRRDGAAHAELRLLHSHGAVLAQLGRSNEAAEAWRRYLTLATGPEHIRETNALDDDTDGATTIARVRAQLATLSAHSR</sequence>
<dbReference type="SMART" id="SM00862">
    <property type="entry name" value="Trans_reg_C"/>
    <property type="match status" value="1"/>
</dbReference>
<feature type="DNA-binding region" description="OmpR/PhoB-type" evidence="5">
    <location>
        <begin position="26"/>
        <end position="131"/>
    </location>
</feature>
<reference evidence="8 9" key="1">
    <citation type="journal article" date="2019" name="Int. J. Syst. Evol. Microbiol.">
        <title>The Global Catalogue of Microorganisms (GCM) 10K type strain sequencing project: providing services to taxonomists for standard genome sequencing and annotation.</title>
        <authorList>
            <consortium name="The Broad Institute Genomics Platform"/>
            <consortium name="The Broad Institute Genome Sequencing Center for Infectious Disease"/>
            <person name="Wu L."/>
            <person name="Ma J."/>
        </authorList>
    </citation>
    <scope>NUCLEOTIDE SEQUENCE [LARGE SCALE GENOMIC DNA]</scope>
    <source>
        <strain evidence="8 9">JCM 3272</strain>
    </source>
</reference>
<comment type="caution">
    <text evidence="8">The sequence shown here is derived from an EMBL/GenBank/DDBJ whole genome shotgun (WGS) entry which is preliminary data.</text>
</comment>
<dbReference type="SUPFAM" id="SSF52540">
    <property type="entry name" value="P-loop containing nucleoside triphosphate hydrolases"/>
    <property type="match status" value="1"/>
</dbReference>
<dbReference type="InterPro" id="IPR027417">
    <property type="entry name" value="P-loop_NTPase"/>
</dbReference>
<dbReference type="CDD" id="cd15831">
    <property type="entry name" value="BTAD"/>
    <property type="match status" value="1"/>
</dbReference>
<dbReference type="SMART" id="SM00028">
    <property type="entry name" value="TPR"/>
    <property type="match status" value="4"/>
</dbReference>
<dbReference type="Gene3D" id="1.25.40.10">
    <property type="entry name" value="Tetratricopeptide repeat domain"/>
    <property type="match status" value="2"/>
</dbReference>
<evidence type="ECO:0000256" key="1">
    <source>
        <dbReference type="ARBA" id="ARBA00005820"/>
    </source>
</evidence>
<accession>A0ABN3GER8</accession>
<dbReference type="InterPro" id="IPR051677">
    <property type="entry name" value="AfsR-DnrI-RedD_regulator"/>
</dbReference>
<evidence type="ECO:0000256" key="3">
    <source>
        <dbReference type="ARBA" id="ARBA00023125"/>
    </source>
</evidence>
<dbReference type="PRINTS" id="PR00364">
    <property type="entry name" value="DISEASERSIST"/>
</dbReference>
<dbReference type="InterPro" id="IPR019734">
    <property type="entry name" value="TPR_rpt"/>
</dbReference>
<dbReference type="SUPFAM" id="SSF46894">
    <property type="entry name" value="C-terminal effector domain of the bipartite response regulators"/>
    <property type="match status" value="1"/>
</dbReference>
<evidence type="ECO:0000256" key="5">
    <source>
        <dbReference type="PROSITE-ProRule" id="PRU01091"/>
    </source>
</evidence>
<evidence type="ECO:0000256" key="6">
    <source>
        <dbReference type="SAM" id="MobiDB-lite"/>
    </source>
</evidence>
<name>A0ABN3GER8_9ACTN</name>
<evidence type="ECO:0000256" key="4">
    <source>
        <dbReference type="ARBA" id="ARBA00023163"/>
    </source>
</evidence>
<dbReference type="SUPFAM" id="SSF48452">
    <property type="entry name" value="TPR-like"/>
    <property type="match status" value="2"/>
</dbReference>
<organism evidence="8 9">
    <name type="scientific">Dactylosporangium salmoneum</name>
    <dbReference type="NCBI Taxonomy" id="53361"/>
    <lineage>
        <taxon>Bacteria</taxon>
        <taxon>Bacillati</taxon>
        <taxon>Actinomycetota</taxon>
        <taxon>Actinomycetes</taxon>
        <taxon>Micromonosporales</taxon>
        <taxon>Micromonosporaceae</taxon>
        <taxon>Dactylosporangium</taxon>
    </lineage>
</organism>
<dbReference type="EMBL" id="BAAARV010000029">
    <property type="protein sequence ID" value="GAA2349974.1"/>
    <property type="molecule type" value="Genomic_DNA"/>
</dbReference>
<dbReference type="Pfam" id="PF00486">
    <property type="entry name" value="Trans_reg_C"/>
    <property type="match status" value="1"/>
</dbReference>
<dbReference type="InterPro" id="IPR005158">
    <property type="entry name" value="BTAD"/>
</dbReference>
<dbReference type="Pfam" id="PF03704">
    <property type="entry name" value="BTAD"/>
    <property type="match status" value="1"/>
</dbReference>
<keyword evidence="9" id="KW-1185">Reference proteome</keyword>
<evidence type="ECO:0000256" key="2">
    <source>
        <dbReference type="ARBA" id="ARBA00023015"/>
    </source>
</evidence>
<keyword evidence="3 5" id="KW-0238">DNA-binding</keyword>
<dbReference type="PANTHER" id="PTHR35807:SF1">
    <property type="entry name" value="TRANSCRIPTIONAL REGULATOR REDD"/>
    <property type="match status" value="1"/>
</dbReference>
<evidence type="ECO:0000313" key="9">
    <source>
        <dbReference type="Proteomes" id="UP001501444"/>
    </source>
</evidence>
<dbReference type="SMART" id="SM01043">
    <property type="entry name" value="BTAD"/>
    <property type="match status" value="1"/>
</dbReference>